<keyword evidence="1" id="KW-0812">Transmembrane</keyword>
<dbReference type="Proteomes" id="UP000199604">
    <property type="component" value="Unassembled WGS sequence"/>
</dbReference>
<gene>
    <name evidence="2" type="ORF">SAMN05660845_0340</name>
</gene>
<keyword evidence="3" id="KW-1185">Reference proteome</keyword>
<keyword evidence="1" id="KW-0472">Membrane</keyword>
<protein>
    <submittedName>
        <fullName evidence="2">Uncharacterized protein</fullName>
    </submittedName>
</protein>
<evidence type="ECO:0000256" key="1">
    <source>
        <dbReference type="SAM" id="Phobius"/>
    </source>
</evidence>
<evidence type="ECO:0000313" key="3">
    <source>
        <dbReference type="Proteomes" id="UP000199604"/>
    </source>
</evidence>
<organism evidence="2 3">
    <name type="scientific">Flavobacterium swingsii</name>
    <dbReference type="NCBI Taxonomy" id="498292"/>
    <lineage>
        <taxon>Bacteria</taxon>
        <taxon>Pseudomonadati</taxon>
        <taxon>Bacteroidota</taxon>
        <taxon>Flavobacteriia</taxon>
        <taxon>Flavobacteriales</taxon>
        <taxon>Flavobacteriaceae</taxon>
        <taxon>Flavobacterium</taxon>
    </lineage>
</organism>
<sequence>MYYSLIFLSGINDSTIFVILLLFFLFIALVYFLIRFILYLCNYSELINTSLKKVILFILCGIIVYFMLSMSYQLTGKGLLQ</sequence>
<reference evidence="3" key="1">
    <citation type="submission" date="2016-10" db="EMBL/GenBank/DDBJ databases">
        <authorList>
            <person name="Varghese N."/>
            <person name="Submissions S."/>
        </authorList>
    </citation>
    <scope>NUCLEOTIDE SEQUENCE [LARGE SCALE GENOMIC DNA]</scope>
    <source>
        <strain evidence="3">DSM 21789</strain>
    </source>
</reference>
<accession>A0A1I0VET9</accession>
<feature type="transmembrane region" description="Helical" evidence="1">
    <location>
        <begin position="54"/>
        <end position="74"/>
    </location>
</feature>
<proteinExistence type="predicted"/>
<dbReference type="AlphaFoldDB" id="A0A1I0VET9"/>
<evidence type="ECO:0000313" key="2">
    <source>
        <dbReference type="EMBL" id="SFA74567.1"/>
    </source>
</evidence>
<keyword evidence="1" id="KW-1133">Transmembrane helix</keyword>
<feature type="transmembrane region" description="Helical" evidence="1">
    <location>
        <begin position="16"/>
        <end position="42"/>
    </location>
</feature>
<name>A0A1I0VET9_9FLAO</name>
<dbReference type="STRING" id="498292.SAMN05660845_0340"/>
<dbReference type="EMBL" id="FOJT01000001">
    <property type="protein sequence ID" value="SFA74567.1"/>
    <property type="molecule type" value="Genomic_DNA"/>
</dbReference>